<dbReference type="Ensembl" id="ENSECRT00000006421.1">
    <property type="protein sequence ID" value="ENSECRP00000006321.1"/>
    <property type="gene ID" value="ENSECRG00000004214.1"/>
</dbReference>
<dbReference type="GO" id="GO:0005737">
    <property type="term" value="C:cytoplasm"/>
    <property type="evidence" value="ECO:0007669"/>
    <property type="project" value="UniProtKB-SubCell"/>
</dbReference>
<dbReference type="Pfam" id="PF03166">
    <property type="entry name" value="MH2"/>
    <property type="match status" value="1"/>
</dbReference>
<dbReference type="SMART" id="SM00524">
    <property type="entry name" value="DWB"/>
    <property type="match status" value="1"/>
</dbReference>
<keyword evidence="2" id="KW-0479">Metal-binding</keyword>
<comment type="similarity">
    <text evidence="1 7">Belongs to the dwarfin/SMAD family.</text>
</comment>
<evidence type="ECO:0000313" key="11">
    <source>
        <dbReference type="Proteomes" id="UP000694620"/>
    </source>
</evidence>
<dbReference type="GeneID" id="114646589"/>
<dbReference type="PROSITE" id="PS51076">
    <property type="entry name" value="MH2"/>
    <property type="match status" value="1"/>
</dbReference>
<dbReference type="GO" id="GO:0006357">
    <property type="term" value="P:regulation of transcription by RNA polymerase II"/>
    <property type="evidence" value="ECO:0007669"/>
    <property type="project" value="TreeGrafter"/>
</dbReference>
<evidence type="ECO:0000256" key="6">
    <source>
        <dbReference type="ARBA" id="ARBA00023242"/>
    </source>
</evidence>
<protein>
    <recommendedName>
        <fullName evidence="7">Mothers against decapentaplegic homolog</fullName>
        <shortName evidence="7">MAD homolog</shortName>
        <shortName evidence="7">Mothers against DPP homolog</shortName>
    </recommendedName>
    <alternativeName>
        <fullName evidence="7">SMAD family member</fullName>
    </alternativeName>
</protein>
<dbReference type="GO" id="GO:0030154">
    <property type="term" value="P:cell differentiation"/>
    <property type="evidence" value="ECO:0007669"/>
    <property type="project" value="TreeGrafter"/>
</dbReference>
<keyword evidence="6 7" id="KW-0539">Nucleus</keyword>
<name>A0A8C4RWX0_ERPCA</name>
<dbReference type="GO" id="GO:0071144">
    <property type="term" value="C:heteromeric SMAD protein complex"/>
    <property type="evidence" value="ECO:0007669"/>
    <property type="project" value="TreeGrafter"/>
</dbReference>
<keyword evidence="7" id="KW-0963">Cytoplasm</keyword>
<dbReference type="Proteomes" id="UP000694620">
    <property type="component" value="Chromosome 2"/>
</dbReference>
<dbReference type="InterPro" id="IPR008984">
    <property type="entry name" value="SMAD_FHA_dom_sf"/>
</dbReference>
<dbReference type="SUPFAM" id="SSF49879">
    <property type="entry name" value="SMAD/FHA domain"/>
    <property type="match status" value="1"/>
</dbReference>
<dbReference type="InterPro" id="IPR001132">
    <property type="entry name" value="SMAD_dom_Dwarfin-type"/>
</dbReference>
<keyword evidence="5 7" id="KW-0804">Transcription</keyword>
<evidence type="ECO:0000256" key="3">
    <source>
        <dbReference type="ARBA" id="ARBA00022833"/>
    </source>
</evidence>
<dbReference type="GO" id="GO:0070411">
    <property type="term" value="F:I-SMAD binding"/>
    <property type="evidence" value="ECO:0007669"/>
    <property type="project" value="TreeGrafter"/>
</dbReference>
<evidence type="ECO:0000256" key="5">
    <source>
        <dbReference type="ARBA" id="ARBA00023163"/>
    </source>
</evidence>
<dbReference type="RefSeq" id="XP_028650683.1">
    <property type="nucleotide sequence ID" value="XM_028794850.2"/>
</dbReference>
<dbReference type="InterPro" id="IPR013019">
    <property type="entry name" value="MAD_homology_MH1"/>
</dbReference>
<dbReference type="GO" id="GO:0140416">
    <property type="term" value="F:transcription regulator inhibitor activity"/>
    <property type="evidence" value="ECO:0007669"/>
    <property type="project" value="TreeGrafter"/>
</dbReference>
<dbReference type="InterPro" id="IPR013790">
    <property type="entry name" value="Dwarfin"/>
</dbReference>
<dbReference type="SMART" id="SM00523">
    <property type="entry name" value="DWA"/>
    <property type="match status" value="1"/>
</dbReference>
<keyword evidence="3" id="KW-0862">Zinc</keyword>
<evidence type="ECO:0000256" key="1">
    <source>
        <dbReference type="ARBA" id="ARBA00005545"/>
    </source>
</evidence>
<dbReference type="Gene3D" id="2.60.200.10">
    <property type="match status" value="1"/>
</dbReference>
<dbReference type="GO" id="GO:0046872">
    <property type="term" value="F:metal ion binding"/>
    <property type="evidence" value="ECO:0007669"/>
    <property type="project" value="UniProtKB-KW"/>
</dbReference>
<dbReference type="Gene3D" id="3.90.520.10">
    <property type="entry name" value="SMAD MH1 domain"/>
    <property type="match status" value="1"/>
</dbReference>
<dbReference type="InterPro" id="IPR003619">
    <property type="entry name" value="MAD_homology1_Dwarfin-type"/>
</dbReference>
<evidence type="ECO:0000256" key="7">
    <source>
        <dbReference type="RuleBase" id="RU361195"/>
    </source>
</evidence>
<dbReference type="RefSeq" id="XP_028650682.1">
    <property type="nucleotide sequence ID" value="XM_028794849.2"/>
</dbReference>
<evidence type="ECO:0000259" key="8">
    <source>
        <dbReference type="PROSITE" id="PS51075"/>
    </source>
</evidence>
<dbReference type="PANTHER" id="PTHR13703">
    <property type="entry name" value="SMAD"/>
    <property type="match status" value="1"/>
</dbReference>
<comment type="subcellular location">
    <subcellularLocation>
        <location evidence="7">Cytoplasm</location>
    </subcellularLocation>
    <subcellularLocation>
        <location evidence="7">Nucleus</location>
    </subcellularLocation>
</comment>
<evidence type="ECO:0000313" key="10">
    <source>
        <dbReference type="Ensembl" id="ENSECRP00000006321.1"/>
    </source>
</evidence>
<feature type="domain" description="MH2" evidence="9">
    <location>
        <begin position="190"/>
        <end position="355"/>
    </location>
</feature>
<dbReference type="GO" id="GO:0009653">
    <property type="term" value="P:anatomical structure morphogenesis"/>
    <property type="evidence" value="ECO:0007669"/>
    <property type="project" value="TreeGrafter"/>
</dbReference>
<proteinExistence type="inferred from homology"/>
<dbReference type="GeneTree" id="ENSGT00940000158146"/>
<evidence type="ECO:0000256" key="4">
    <source>
        <dbReference type="ARBA" id="ARBA00023015"/>
    </source>
</evidence>
<dbReference type="AlphaFoldDB" id="A0A8C4RWX0"/>
<gene>
    <name evidence="10" type="primary">LOC114646589</name>
</gene>
<dbReference type="OrthoDB" id="5946219at2759"/>
<reference evidence="10" key="2">
    <citation type="submission" date="2025-08" db="UniProtKB">
        <authorList>
            <consortium name="Ensembl"/>
        </authorList>
    </citation>
    <scope>IDENTIFICATION</scope>
</reference>
<reference evidence="10" key="1">
    <citation type="submission" date="2021-06" db="EMBL/GenBank/DDBJ databases">
        <authorList>
            <consortium name="Wellcome Sanger Institute Data Sharing"/>
        </authorList>
    </citation>
    <scope>NUCLEOTIDE SEQUENCE [LARGE SCALE GENOMIC DNA]</scope>
</reference>
<evidence type="ECO:0000256" key="2">
    <source>
        <dbReference type="ARBA" id="ARBA00022723"/>
    </source>
</evidence>
<reference evidence="10" key="3">
    <citation type="submission" date="2025-09" db="UniProtKB">
        <authorList>
            <consortium name="Ensembl"/>
        </authorList>
    </citation>
    <scope>IDENTIFICATION</scope>
</reference>
<feature type="domain" description="MH1" evidence="8">
    <location>
        <begin position="8"/>
        <end position="139"/>
    </location>
</feature>
<evidence type="ECO:0000259" key="9">
    <source>
        <dbReference type="PROSITE" id="PS51076"/>
    </source>
</evidence>
<organism evidence="10 11">
    <name type="scientific">Erpetoichthys calabaricus</name>
    <name type="common">Rope fish</name>
    <name type="synonym">Calamoichthys calabaricus</name>
    <dbReference type="NCBI Taxonomy" id="27687"/>
    <lineage>
        <taxon>Eukaryota</taxon>
        <taxon>Metazoa</taxon>
        <taxon>Chordata</taxon>
        <taxon>Craniata</taxon>
        <taxon>Vertebrata</taxon>
        <taxon>Euteleostomi</taxon>
        <taxon>Actinopterygii</taxon>
        <taxon>Polypteriformes</taxon>
        <taxon>Polypteridae</taxon>
        <taxon>Erpetoichthys</taxon>
    </lineage>
</organism>
<dbReference type="PROSITE" id="PS51075">
    <property type="entry name" value="MH1"/>
    <property type="match status" value="1"/>
</dbReference>
<dbReference type="InterPro" id="IPR017855">
    <property type="entry name" value="SMAD-like_dom_sf"/>
</dbReference>
<dbReference type="InterPro" id="IPR036578">
    <property type="entry name" value="SMAD_MH1_sf"/>
</dbReference>
<keyword evidence="11" id="KW-1185">Reference proteome</keyword>
<dbReference type="GO" id="GO:0060395">
    <property type="term" value="P:SMAD protein signal transduction"/>
    <property type="evidence" value="ECO:0007669"/>
    <property type="project" value="TreeGrafter"/>
</dbReference>
<keyword evidence="4 7" id="KW-0805">Transcription regulation</keyword>
<dbReference type="Pfam" id="PF03165">
    <property type="entry name" value="MH1"/>
    <property type="match status" value="1"/>
</dbReference>
<dbReference type="SUPFAM" id="SSF56366">
    <property type="entry name" value="SMAD MH1 domain"/>
    <property type="match status" value="1"/>
</dbReference>
<dbReference type="PANTHER" id="PTHR13703:SF67">
    <property type="entry name" value="MOTHERS AGAINST DECAPENTAPLEGIC HOMOLOG"/>
    <property type="match status" value="1"/>
</dbReference>
<accession>A0A8C4RWX0</accession>
<sequence length="355" mass="39975">MFGCRRSVLLRRLWSSRCTGVEDGDVASLKLAARSIFQRLRLEQLERLCEALNSGGAGDSACVLVPRTEIRSGPTAPGGWAQLTPQLLLCRLFRWPDLRYQHEIKRLHCCPDFAKRDGDRGLVCVNPYHFSRLAEPETPPPPYTKCSRSCSQWTGLMDWSGPGDAWSKDPSTEQCSNCYETSDSSMEGYWCRLAYWEHRTRVGCQLAVQEEAVSVFWDLPRGSGLCLSPLKPLGRGERGGDSSSRRVRKRIGPGVVLSREGGGVWLYNRSQVPVFVGSPTLLPPDSSRSACKLLPGYSLKVFDYRRIPSRQAYVREKGPWDPHCIRVSFAKGWGPTYSRRLITSCPCWLEILLNK</sequence>